<evidence type="ECO:0000313" key="2">
    <source>
        <dbReference type="WBParaSite" id="nRc.2.0.1.t37321-RA"/>
    </source>
</evidence>
<evidence type="ECO:0000313" key="1">
    <source>
        <dbReference type="Proteomes" id="UP000887565"/>
    </source>
</evidence>
<keyword evidence="1" id="KW-1185">Reference proteome</keyword>
<organism evidence="1 2">
    <name type="scientific">Romanomermis culicivorax</name>
    <name type="common">Nematode worm</name>
    <dbReference type="NCBI Taxonomy" id="13658"/>
    <lineage>
        <taxon>Eukaryota</taxon>
        <taxon>Metazoa</taxon>
        <taxon>Ecdysozoa</taxon>
        <taxon>Nematoda</taxon>
        <taxon>Enoplea</taxon>
        <taxon>Dorylaimia</taxon>
        <taxon>Mermithida</taxon>
        <taxon>Mermithoidea</taxon>
        <taxon>Mermithidae</taxon>
        <taxon>Romanomermis</taxon>
    </lineage>
</organism>
<name>A0A915KH61_ROMCU</name>
<reference evidence="2" key="1">
    <citation type="submission" date="2022-11" db="UniProtKB">
        <authorList>
            <consortium name="WormBaseParasite"/>
        </authorList>
    </citation>
    <scope>IDENTIFICATION</scope>
</reference>
<protein>
    <submittedName>
        <fullName evidence="2">Uncharacterized protein</fullName>
    </submittedName>
</protein>
<sequence length="210" mass="23850">MDLCLPTSKCLLADECQCLDATPEGQDYSIFRKDGSEASTERQEKRSIGAVKEKTKQHRLYCRGLSQAEVLVELKKWRAESKASFDEWKAESKTSFDELRTIVCSMDSKLNKALATTNLNDNVASQVRRLLTCNMCNEIMQKPCICQQCRNVIGCQECLERAHQALNEVHQENEYGPVEPMCLLCCGNSRPFQPIQMLGFEDIARAIRCQ</sequence>
<dbReference type="Proteomes" id="UP000887565">
    <property type="component" value="Unplaced"/>
</dbReference>
<dbReference type="AlphaFoldDB" id="A0A915KH61"/>
<dbReference type="WBParaSite" id="nRc.2.0.1.t37321-RA">
    <property type="protein sequence ID" value="nRc.2.0.1.t37321-RA"/>
    <property type="gene ID" value="nRc.2.0.1.g37321"/>
</dbReference>
<accession>A0A915KH61</accession>
<proteinExistence type="predicted"/>